<evidence type="ECO:0000313" key="3">
    <source>
        <dbReference type="Proteomes" id="UP001634393"/>
    </source>
</evidence>
<keyword evidence="3" id="KW-1185">Reference proteome</keyword>
<dbReference type="InterPro" id="IPR029480">
    <property type="entry name" value="Transpos_assoc"/>
</dbReference>
<evidence type="ECO:0000313" key="2">
    <source>
        <dbReference type="EMBL" id="KAL3833954.1"/>
    </source>
</evidence>
<proteinExistence type="predicted"/>
<name>A0ABD3TAJ2_9LAMI</name>
<evidence type="ECO:0000259" key="1">
    <source>
        <dbReference type="Pfam" id="PF13963"/>
    </source>
</evidence>
<dbReference type="AlphaFoldDB" id="A0ABD3TAJ2"/>
<comment type="caution">
    <text evidence="2">The sequence shown here is derived from an EMBL/GenBank/DDBJ whole genome shotgun (WGS) entry which is preliminary data.</text>
</comment>
<organism evidence="2 3">
    <name type="scientific">Penstemon smallii</name>
    <dbReference type="NCBI Taxonomy" id="265156"/>
    <lineage>
        <taxon>Eukaryota</taxon>
        <taxon>Viridiplantae</taxon>
        <taxon>Streptophyta</taxon>
        <taxon>Embryophyta</taxon>
        <taxon>Tracheophyta</taxon>
        <taxon>Spermatophyta</taxon>
        <taxon>Magnoliopsida</taxon>
        <taxon>eudicotyledons</taxon>
        <taxon>Gunneridae</taxon>
        <taxon>Pentapetalae</taxon>
        <taxon>asterids</taxon>
        <taxon>lamiids</taxon>
        <taxon>Lamiales</taxon>
        <taxon>Plantaginaceae</taxon>
        <taxon>Cheloneae</taxon>
        <taxon>Penstemon</taxon>
    </lineage>
</organism>
<dbReference type="EMBL" id="JBJXBP010000004">
    <property type="protein sequence ID" value="KAL3833954.1"/>
    <property type="molecule type" value="Genomic_DNA"/>
</dbReference>
<feature type="domain" description="Transposase-associated" evidence="1">
    <location>
        <begin position="5"/>
        <end position="78"/>
    </location>
</feature>
<accession>A0ABD3TAJ2</accession>
<reference evidence="2 3" key="1">
    <citation type="submission" date="2024-12" db="EMBL/GenBank/DDBJ databases">
        <title>The unique morphological basis and parallel evolutionary history of personate flowers in Penstemon.</title>
        <authorList>
            <person name="Depatie T.H."/>
            <person name="Wessinger C.A."/>
        </authorList>
    </citation>
    <scope>NUCLEOTIDE SEQUENCE [LARGE SCALE GENOMIC DNA]</scope>
    <source>
        <strain evidence="2">WTNN_2</strain>
        <tissue evidence="2">Leaf</tissue>
    </source>
</reference>
<dbReference type="Pfam" id="PF13963">
    <property type="entry name" value="Transpos_assoc"/>
    <property type="match status" value="1"/>
</dbReference>
<gene>
    <name evidence="2" type="ORF">ACJIZ3_008690</name>
</gene>
<protein>
    <recommendedName>
        <fullName evidence="1">Transposase-associated domain-containing protein</fullName>
    </recommendedName>
</protein>
<sequence>MSMDRSWIKIRNRMHPDYKKGVEDFLEYAYTTMKSSEVIKCPCTHCQNLTHRNRRGVYEHIMMYGFLKTYSNCVHHGEESFYLSHLNSNDDEDEEKEETYHSQRRIRTPHNTLTVFHSEKCV</sequence>
<dbReference type="Proteomes" id="UP001634393">
    <property type="component" value="Unassembled WGS sequence"/>
</dbReference>